<sequence>MKILVAGATGAIGRQLVPMLVAAGHETVGLVRDPNAAAALAEQGADAVVADAFDRDALFRAVHDAKPDAIMHQLTALGTRDFAANARIRREGTRHLADAALAAGVRRMIVQSISWAYAPGEGPAEEEEPLDLDAPEPRRTTVAGIAAMERAAAELPEAVILRYGLFYGPGTWYAPDGLMAEQARQGGLKATDGVSSFVHVRDAARAAVLALHWPAGAYNIADREPAPGTAWLPFFAAAAEAPAPAYEPGSARGERGASNAKALRHGWTPRFGSWRDGFGAPEAWG</sequence>
<proteinExistence type="predicted"/>
<protein>
    <submittedName>
        <fullName evidence="2">NAD(P)-dependent oxidoreductase</fullName>
    </submittedName>
</protein>
<feature type="domain" description="NAD-dependent epimerase/dehydratase" evidence="1">
    <location>
        <begin position="3"/>
        <end position="221"/>
    </location>
</feature>
<gene>
    <name evidence="2" type="ORF">I8J29_16770</name>
</gene>
<keyword evidence="3" id="KW-1185">Reference proteome</keyword>
<evidence type="ECO:0000259" key="1">
    <source>
        <dbReference type="Pfam" id="PF01370"/>
    </source>
</evidence>
<evidence type="ECO:0000313" key="2">
    <source>
        <dbReference type="EMBL" id="MBO7745863.1"/>
    </source>
</evidence>
<dbReference type="Pfam" id="PF01370">
    <property type="entry name" value="Epimerase"/>
    <property type="match status" value="1"/>
</dbReference>
<dbReference type="Gene3D" id="3.40.50.720">
    <property type="entry name" value="NAD(P)-binding Rossmann-like Domain"/>
    <property type="match status" value="1"/>
</dbReference>
<organism evidence="2 3">
    <name type="scientific">Paenibacillus artemisiicola</name>
    <dbReference type="NCBI Taxonomy" id="1172618"/>
    <lineage>
        <taxon>Bacteria</taxon>
        <taxon>Bacillati</taxon>
        <taxon>Bacillota</taxon>
        <taxon>Bacilli</taxon>
        <taxon>Bacillales</taxon>
        <taxon>Paenibacillaceae</taxon>
        <taxon>Paenibacillus</taxon>
    </lineage>
</organism>
<dbReference type="PANTHER" id="PTHR48079:SF6">
    <property type="entry name" value="NAD(P)-BINDING DOMAIN-CONTAINING PROTEIN-RELATED"/>
    <property type="match status" value="1"/>
</dbReference>
<evidence type="ECO:0000313" key="3">
    <source>
        <dbReference type="Proteomes" id="UP000670947"/>
    </source>
</evidence>
<name>A0ABS3WC41_9BACL</name>
<accession>A0ABS3WC41</accession>
<reference evidence="2 3" key="1">
    <citation type="submission" date="2021-03" db="EMBL/GenBank/DDBJ databases">
        <title>Paenibacillus artemisicola MWE-103 whole genome sequence.</title>
        <authorList>
            <person name="Ham Y.J."/>
        </authorList>
    </citation>
    <scope>NUCLEOTIDE SEQUENCE [LARGE SCALE GENOMIC DNA]</scope>
    <source>
        <strain evidence="2 3">MWE-103</strain>
    </source>
</reference>
<dbReference type="EMBL" id="JAGGDJ010000013">
    <property type="protein sequence ID" value="MBO7745863.1"/>
    <property type="molecule type" value="Genomic_DNA"/>
</dbReference>
<dbReference type="InterPro" id="IPR036291">
    <property type="entry name" value="NAD(P)-bd_dom_sf"/>
</dbReference>
<dbReference type="SUPFAM" id="SSF51735">
    <property type="entry name" value="NAD(P)-binding Rossmann-fold domains"/>
    <property type="match status" value="1"/>
</dbReference>
<dbReference type="InterPro" id="IPR051783">
    <property type="entry name" value="NAD(P)-dependent_oxidoreduct"/>
</dbReference>
<dbReference type="Proteomes" id="UP000670947">
    <property type="component" value="Unassembled WGS sequence"/>
</dbReference>
<dbReference type="RefSeq" id="WP_208848688.1">
    <property type="nucleotide sequence ID" value="NZ_JAGGDJ010000013.1"/>
</dbReference>
<dbReference type="InterPro" id="IPR001509">
    <property type="entry name" value="Epimerase_deHydtase"/>
</dbReference>
<comment type="caution">
    <text evidence="2">The sequence shown here is derived from an EMBL/GenBank/DDBJ whole genome shotgun (WGS) entry which is preliminary data.</text>
</comment>
<dbReference type="PANTHER" id="PTHR48079">
    <property type="entry name" value="PROTEIN YEEZ"/>
    <property type="match status" value="1"/>
</dbReference>